<sequence length="167" mass="17692">MRTGPAMLACVPLALALAGCGRDPEGQGGNNFTSAATVQEAPDENLLQDPQNHVVPIDAPAATAVADFPAPFLGRWGMGANDCDPKRDDAKGLMVVEPRLLRFYKSRAKLISAKATHPDTLDARLSFSGEGQEWTADQTLTLLDGGKTLVKAEGKAGATERYERCPA</sequence>
<protein>
    <recommendedName>
        <fullName evidence="3">Lipoprotein</fullName>
    </recommendedName>
</protein>
<evidence type="ECO:0000313" key="1">
    <source>
        <dbReference type="EMBL" id="SEM46801.1"/>
    </source>
</evidence>
<dbReference type="AlphaFoldDB" id="A0A1H7YLJ1"/>
<organism evidence="1 2">
    <name type="scientific">Sphingomonas gellani</name>
    <dbReference type="NCBI Taxonomy" id="1166340"/>
    <lineage>
        <taxon>Bacteria</taxon>
        <taxon>Pseudomonadati</taxon>
        <taxon>Pseudomonadota</taxon>
        <taxon>Alphaproteobacteria</taxon>
        <taxon>Sphingomonadales</taxon>
        <taxon>Sphingomonadaceae</taxon>
        <taxon>Sphingomonas</taxon>
    </lineage>
</organism>
<evidence type="ECO:0008006" key="3">
    <source>
        <dbReference type="Google" id="ProtNLM"/>
    </source>
</evidence>
<gene>
    <name evidence="1" type="ORF">SAMN05192583_0311</name>
</gene>
<dbReference type="STRING" id="1166340.SAMN05192583_0311"/>
<dbReference type="OrthoDB" id="6057763at2"/>
<proteinExistence type="predicted"/>
<accession>A0A1H7YLJ1</accession>
<name>A0A1H7YLJ1_9SPHN</name>
<keyword evidence="2" id="KW-1185">Reference proteome</keyword>
<dbReference type="PROSITE" id="PS51257">
    <property type="entry name" value="PROKAR_LIPOPROTEIN"/>
    <property type="match status" value="1"/>
</dbReference>
<dbReference type="Proteomes" id="UP000199206">
    <property type="component" value="Unassembled WGS sequence"/>
</dbReference>
<dbReference type="RefSeq" id="WP_139197928.1">
    <property type="nucleotide sequence ID" value="NZ_FOCF01000001.1"/>
</dbReference>
<evidence type="ECO:0000313" key="2">
    <source>
        <dbReference type="Proteomes" id="UP000199206"/>
    </source>
</evidence>
<dbReference type="EMBL" id="FOCF01000001">
    <property type="protein sequence ID" value="SEM46801.1"/>
    <property type="molecule type" value="Genomic_DNA"/>
</dbReference>
<reference evidence="2" key="1">
    <citation type="submission" date="2016-10" db="EMBL/GenBank/DDBJ databases">
        <authorList>
            <person name="Varghese N."/>
            <person name="Submissions S."/>
        </authorList>
    </citation>
    <scope>NUCLEOTIDE SEQUENCE [LARGE SCALE GENOMIC DNA]</scope>
    <source>
        <strain evidence="2">S6-262</strain>
    </source>
</reference>